<dbReference type="AlphaFoldDB" id="A0AAD3THM9"/>
<dbReference type="Proteomes" id="UP001279734">
    <property type="component" value="Unassembled WGS sequence"/>
</dbReference>
<accession>A0AAD3THM9</accession>
<dbReference type="EMBL" id="BSYO01000037">
    <property type="protein sequence ID" value="GMH29740.1"/>
    <property type="molecule type" value="Genomic_DNA"/>
</dbReference>
<evidence type="ECO:0000313" key="2">
    <source>
        <dbReference type="Proteomes" id="UP001279734"/>
    </source>
</evidence>
<gene>
    <name evidence="1" type="ORF">Nepgr_031583</name>
</gene>
<keyword evidence="2" id="KW-1185">Reference proteome</keyword>
<evidence type="ECO:0000313" key="1">
    <source>
        <dbReference type="EMBL" id="GMH29740.1"/>
    </source>
</evidence>
<reference evidence="1" key="1">
    <citation type="submission" date="2023-05" db="EMBL/GenBank/DDBJ databases">
        <title>Nepenthes gracilis genome sequencing.</title>
        <authorList>
            <person name="Fukushima K."/>
        </authorList>
    </citation>
    <scope>NUCLEOTIDE SEQUENCE</scope>
    <source>
        <strain evidence="1">SING2019-196</strain>
    </source>
</reference>
<name>A0AAD3THM9_NEPGR</name>
<organism evidence="1 2">
    <name type="scientific">Nepenthes gracilis</name>
    <name type="common">Slender pitcher plant</name>
    <dbReference type="NCBI Taxonomy" id="150966"/>
    <lineage>
        <taxon>Eukaryota</taxon>
        <taxon>Viridiplantae</taxon>
        <taxon>Streptophyta</taxon>
        <taxon>Embryophyta</taxon>
        <taxon>Tracheophyta</taxon>
        <taxon>Spermatophyta</taxon>
        <taxon>Magnoliopsida</taxon>
        <taxon>eudicotyledons</taxon>
        <taxon>Gunneridae</taxon>
        <taxon>Pentapetalae</taxon>
        <taxon>Caryophyllales</taxon>
        <taxon>Nepenthaceae</taxon>
        <taxon>Nepenthes</taxon>
    </lineage>
</organism>
<sequence length="93" mass="10526">MPKNEAVSSSYIQTNLKIDQDDPDVESNDSNFINELLDFSTMDDHDVFEKDFDSSFFHGETSEVKIAMHGGLEKAPEDASPYNDLDFLNYLLA</sequence>
<protein>
    <submittedName>
        <fullName evidence="1">Uncharacterized protein</fullName>
    </submittedName>
</protein>
<comment type="caution">
    <text evidence="1">The sequence shown here is derived from an EMBL/GenBank/DDBJ whole genome shotgun (WGS) entry which is preliminary data.</text>
</comment>
<proteinExistence type="predicted"/>